<name>A0A364RD18_9BACT</name>
<evidence type="ECO:0008006" key="4">
    <source>
        <dbReference type="Google" id="ProtNLM"/>
    </source>
</evidence>
<sequence length="212" mass="23975">MPTYPLRFLYFILLVLGPLAGLAQGTTIRLNGTILQADKKTPVEGATIIKTNSQRGVLSDKTGQFKIDVGQQDTLLIRAIGYKPVLYLPKRLPVSELRVNIILQEDSVMLGEVEITSRPSPEMIERTLRNMKQNRTSQVKRPGHLPGLDPPPPPDEPAPSIGSPIGLLYDMVSKEGKERRKLEELIKLQQLQQQEKERKNYNRFFKDNTGYE</sequence>
<dbReference type="Pfam" id="PF13715">
    <property type="entry name" value="CarbopepD_reg_2"/>
    <property type="match status" value="1"/>
</dbReference>
<feature type="compositionally biased region" description="Basic and acidic residues" evidence="1">
    <location>
        <begin position="194"/>
        <end position="206"/>
    </location>
</feature>
<evidence type="ECO:0000313" key="3">
    <source>
        <dbReference type="Proteomes" id="UP000251692"/>
    </source>
</evidence>
<organism evidence="2 3">
    <name type="scientific">Pontibacter arcticus</name>
    <dbReference type="NCBI Taxonomy" id="2080288"/>
    <lineage>
        <taxon>Bacteria</taxon>
        <taxon>Pseudomonadati</taxon>
        <taxon>Bacteroidota</taxon>
        <taxon>Cytophagia</taxon>
        <taxon>Cytophagales</taxon>
        <taxon>Hymenobacteraceae</taxon>
        <taxon>Pontibacter</taxon>
    </lineage>
</organism>
<evidence type="ECO:0000313" key="2">
    <source>
        <dbReference type="EMBL" id="RAU82157.1"/>
    </source>
</evidence>
<gene>
    <name evidence="2" type="ORF">DP923_10140</name>
</gene>
<proteinExistence type="predicted"/>
<dbReference type="Proteomes" id="UP000251692">
    <property type="component" value="Unassembled WGS sequence"/>
</dbReference>
<comment type="caution">
    <text evidence="2">The sequence shown here is derived from an EMBL/GenBank/DDBJ whole genome shotgun (WGS) entry which is preliminary data.</text>
</comment>
<dbReference type="SUPFAM" id="SSF49464">
    <property type="entry name" value="Carboxypeptidase regulatory domain-like"/>
    <property type="match status" value="1"/>
</dbReference>
<dbReference type="OrthoDB" id="978882at2"/>
<dbReference type="AlphaFoldDB" id="A0A364RD18"/>
<protein>
    <recommendedName>
        <fullName evidence="4">CarboxypepD_reg-like domain-containing protein</fullName>
    </recommendedName>
</protein>
<feature type="region of interest" description="Disordered" evidence="1">
    <location>
        <begin position="191"/>
        <end position="212"/>
    </location>
</feature>
<keyword evidence="3" id="KW-1185">Reference proteome</keyword>
<reference evidence="2 3" key="2">
    <citation type="submission" date="2018-07" db="EMBL/GenBank/DDBJ databases">
        <title>Pontibacter sp. 2b14 genomic sequence and assembly.</title>
        <authorList>
            <person name="Du Z.-J."/>
        </authorList>
    </citation>
    <scope>NUCLEOTIDE SEQUENCE [LARGE SCALE GENOMIC DNA]</scope>
    <source>
        <strain evidence="2 3">2b14</strain>
    </source>
</reference>
<accession>A0A364RD18</accession>
<dbReference type="EMBL" id="QMDV01000003">
    <property type="protein sequence ID" value="RAU82157.1"/>
    <property type="molecule type" value="Genomic_DNA"/>
</dbReference>
<feature type="region of interest" description="Disordered" evidence="1">
    <location>
        <begin position="134"/>
        <end position="165"/>
    </location>
</feature>
<dbReference type="InterPro" id="IPR008969">
    <property type="entry name" value="CarboxyPept-like_regulatory"/>
</dbReference>
<reference evidence="2 3" key="1">
    <citation type="submission" date="2018-06" db="EMBL/GenBank/DDBJ databases">
        <authorList>
            <person name="Liu Z.-W."/>
        </authorList>
    </citation>
    <scope>NUCLEOTIDE SEQUENCE [LARGE SCALE GENOMIC DNA]</scope>
    <source>
        <strain evidence="2 3">2b14</strain>
    </source>
</reference>
<evidence type="ECO:0000256" key="1">
    <source>
        <dbReference type="SAM" id="MobiDB-lite"/>
    </source>
</evidence>
<dbReference type="RefSeq" id="WP_112305750.1">
    <property type="nucleotide sequence ID" value="NZ_QMDV01000003.1"/>
</dbReference>
<feature type="compositionally biased region" description="Pro residues" evidence="1">
    <location>
        <begin position="148"/>
        <end position="157"/>
    </location>
</feature>